<sequence>MSKRQYTRAEVKELLGALERQCREASKLAQLAEHEASKHSFGAYRDFRDKVGEFQALVILIEQRLHNLVDSRSDDLRDQFEKLDTVMLALLVRASMRFFFVLSANPILPMGAREIFVAELRSLHDAAKKLKQPNYAGKLGPELERDLETASLILEEIIDKAPSLLNFRASAGPAAG</sequence>
<keyword evidence="2" id="KW-0614">Plasmid</keyword>
<dbReference type="AlphaFoldDB" id="A0A2S2CWF6"/>
<gene>
    <name evidence="2" type="ORF">DEW08_21825</name>
</gene>
<proteinExistence type="predicted"/>
<keyword evidence="3" id="KW-1185">Reference proteome</keyword>
<dbReference type="KEGG" id="azz:DEW08_21825"/>
<evidence type="ECO:0000313" key="2">
    <source>
        <dbReference type="EMBL" id="AWK88730.1"/>
    </source>
</evidence>
<keyword evidence="1" id="KW-0175">Coiled coil</keyword>
<protein>
    <submittedName>
        <fullName evidence="2">Uncharacterized protein</fullName>
    </submittedName>
</protein>
<accession>A0A2S2CWF6</accession>
<dbReference type="Proteomes" id="UP000245629">
    <property type="component" value="Plasmid unnamed1"/>
</dbReference>
<reference evidence="3" key="1">
    <citation type="submission" date="2018-05" db="EMBL/GenBank/DDBJ databases">
        <title>Azospirillum thermophila sp. nov., a novel isolated from hot spring.</title>
        <authorList>
            <person name="Zhao Z."/>
        </authorList>
    </citation>
    <scope>NUCLEOTIDE SEQUENCE [LARGE SCALE GENOMIC DNA]</scope>
    <source>
        <strain evidence="3">CFH 70021</strain>
        <plasmid evidence="3">unnamed1</plasmid>
    </source>
</reference>
<dbReference type="RefSeq" id="WP_109331330.1">
    <property type="nucleotide sequence ID" value="NZ_CP029356.1"/>
</dbReference>
<organism evidence="2 3">
    <name type="scientific">Azospirillum thermophilum</name>
    <dbReference type="NCBI Taxonomy" id="2202148"/>
    <lineage>
        <taxon>Bacteria</taxon>
        <taxon>Pseudomonadati</taxon>
        <taxon>Pseudomonadota</taxon>
        <taxon>Alphaproteobacteria</taxon>
        <taxon>Rhodospirillales</taxon>
        <taxon>Azospirillaceae</taxon>
        <taxon>Azospirillum</taxon>
    </lineage>
</organism>
<evidence type="ECO:0000256" key="1">
    <source>
        <dbReference type="SAM" id="Coils"/>
    </source>
</evidence>
<evidence type="ECO:0000313" key="3">
    <source>
        <dbReference type="Proteomes" id="UP000245629"/>
    </source>
</evidence>
<feature type="coiled-coil region" evidence="1">
    <location>
        <begin position="8"/>
        <end position="35"/>
    </location>
</feature>
<dbReference type="OrthoDB" id="7360696at2"/>
<geneLocation type="plasmid" evidence="2 3">
    <name>unnamed1</name>
</geneLocation>
<name>A0A2S2CWF6_9PROT</name>
<dbReference type="EMBL" id="CP029356">
    <property type="protein sequence ID" value="AWK88730.1"/>
    <property type="molecule type" value="Genomic_DNA"/>
</dbReference>